<comment type="caution">
    <text evidence="3">The sequence shown here is derived from an EMBL/GenBank/DDBJ whole genome shotgun (WGS) entry which is preliminary data.</text>
</comment>
<evidence type="ECO:0000256" key="2">
    <source>
        <dbReference type="SAM" id="MobiDB-lite"/>
    </source>
</evidence>
<proteinExistence type="predicted"/>
<feature type="compositionally biased region" description="Basic and acidic residues" evidence="2">
    <location>
        <begin position="195"/>
        <end position="208"/>
    </location>
</feature>
<accession>A0ABX2EA40</accession>
<evidence type="ECO:0000256" key="1">
    <source>
        <dbReference type="SAM" id="Coils"/>
    </source>
</evidence>
<evidence type="ECO:0008006" key="5">
    <source>
        <dbReference type="Google" id="ProtNLM"/>
    </source>
</evidence>
<sequence length="219" mass="23554">MQQGSFFQSGSGRQTPVQVTTFALRSLGQLYDMNLAATRVLLQTQARAASAFGWPDLSGVFDQVDERARSAFATGAEQIAQTAQRANEAAAELQRQVGRVVETQAVTMTERLQQGLQELGSQTSEGLQQLCETARAQADEAERVSKAISQELRDTLREGGQQARSAIREGGERLGETLRQGGQQTTDALRQGGQEARDAAQRGPDDAGRPPARPAKTPA</sequence>
<keyword evidence="1" id="KW-0175">Coiled coil</keyword>
<dbReference type="Proteomes" id="UP000737171">
    <property type="component" value="Unassembled WGS sequence"/>
</dbReference>
<reference evidence="3 4" key="1">
    <citation type="submission" date="2020-05" db="EMBL/GenBank/DDBJ databases">
        <title>Aquincola sp. isolate from soil.</title>
        <authorList>
            <person name="Han J."/>
            <person name="Kim D.-U."/>
        </authorList>
    </citation>
    <scope>NUCLEOTIDE SEQUENCE [LARGE SCALE GENOMIC DNA]</scope>
    <source>
        <strain evidence="3 4">S2</strain>
    </source>
</reference>
<protein>
    <recommendedName>
        <fullName evidence="5">Phasin family protein</fullName>
    </recommendedName>
</protein>
<keyword evidence="4" id="KW-1185">Reference proteome</keyword>
<organism evidence="3 4">
    <name type="scientific">Pseudaquabacterium terrae</name>
    <dbReference type="NCBI Taxonomy" id="2732868"/>
    <lineage>
        <taxon>Bacteria</taxon>
        <taxon>Pseudomonadati</taxon>
        <taxon>Pseudomonadota</taxon>
        <taxon>Betaproteobacteria</taxon>
        <taxon>Burkholderiales</taxon>
        <taxon>Sphaerotilaceae</taxon>
        <taxon>Pseudaquabacterium</taxon>
    </lineage>
</organism>
<dbReference type="Gene3D" id="1.20.120.20">
    <property type="entry name" value="Apolipoprotein"/>
    <property type="match status" value="1"/>
</dbReference>
<feature type="coiled-coil region" evidence="1">
    <location>
        <begin position="76"/>
        <end position="158"/>
    </location>
</feature>
<evidence type="ECO:0000313" key="4">
    <source>
        <dbReference type="Proteomes" id="UP000737171"/>
    </source>
</evidence>
<feature type="region of interest" description="Disordered" evidence="2">
    <location>
        <begin position="169"/>
        <end position="219"/>
    </location>
</feature>
<dbReference type="RefSeq" id="WP_173119421.1">
    <property type="nucleotide sequence ID" value="NZ_JABRWJ010000001.1"/>
</dbReference>
<dbReference type="EMBL" id="JABRWJ010000001">
    <property type="protein sequence ID" value="NRF65401.1"/>
    <property type="molecule type" value="Genomic_DNA"/>
</dbReference>
<gene>
    <name evidence="3" type="ORF">HLB44_00240</name>
</gene>
<evidence type="ECO:0000313" key="3">
    <source>
        <dbReference type="EMBL" id="NRF65401.1"/>
    </source>
</evidence>
<name>A0ABX2EA40_9BURK</name>